<comment type="caution">
    <text evidence="1">The sequence shown here is derived from an EMBL/GenBank/DDBJ whole genome shotgun (WGS) entry which is preliminary data.</text>
</comment>
<dbReference type="SUPFAM" id="SSF109604">
    <property type="entry name" value="HD-domain/PDEase-like"/>
    <property type="match status" value="1"/>
</dbReference>
<gene>
    <name evidence="1" type="ORF">H9809_03865</name>
</gene>
<evidence type="ECO:0008006" key="3">
    <source>
        <dbReference type="Google" id="ProtNLM"/>
    </source>
</evidence>
<name>A0A9D2FPK5_9FIRM</name>
<sequence length="189" mass="22178">MSDYITTYRGTHFYPANPEADKIHIEDIAHALSLVCRGNGHVKIFFSVGEHCIRCAKEAQARGYSAKVSLACLLHDASEIYMSDVPSPFKKLLPEYQEREERLLNMIFRKFLGTELEVWETELVKQVDKDMLYYDLRELLGEVSQDKEPEMKTVFTYQERNFREVEKEYLDLYEELQLELQRQKPGGNL</sequence>
<dbReference type="Proteomes" id="UP000824056">
    <property type="component" value="Unassembled WGS sequence"/>
</dbReference>
<dbReference type="AlphaFoldDB" id="A0A9D2FPK5"/>
<dbReference type="EMBL" id="DXBG01000094">
    <property type="protein sequence ID" value="HIZ65029.1"/>
    <property type="molecule type" value="Genomic_DNA"/>
</dbReference>
<protein>
    <recommendedName>
        <fullName evidence="3">Phosphohydrolase</fullName>
    </recommendedName>
</protein>
<organism evidence="1 2">
    <name type="scientific">Candidatus Blautia pullicola</name>
    <dbReference type="NCBI Taxonomy" id="2838498"/>
    <lineage>
        <taxon>Bacteria</taxon>
        <taxon>Bacillati</taxon>
        <taxon>Bacillota</taxon>
        <taxon>Clostridia</taxon>
        <taxon>Lachnospirales</taxon>
        <taxon>Lachnospiraceae</taxon>
        <taxon>Blautia</taxon>
    </lineage>
</organism>
<reference evidence="1" key="1">
    <citation type="journal article" date="2021" name="PeerJ">
        <title>Extensive microbial diversity within the chicken gut microbiome revealed by metagenomics and culture.</title>
        <authorList>
            <person name="Gilroy R."/>
            <person name="Ravi A."/>
            <person name="Getino M."/>
            <person name="Pursley I."/>
            <person name="Horton D.L."/>
            <person name="Alikhan N.F."/>
            <person name="Baker D."/>
            <person name="Gharbi K."/>
            <person name="Hall N."/>
            <person name="Watson M."/>
            <person name="Adriaenssens E.M."/>
            <person name="Foster-Nyarko E."/>
            <person name="Jarju S."/>
            <person name="Secka A."/>
            <person name="Antonio M."/>
            <person name="Oren A."/>
            <person name="Chaudhuri R.R."/>
            <person name="La Ragione R."/>
            <person name="Hildebrand F."/>
            <person name="Pallen M.J."/>
        </authorList>
    </citation>
    <scope>NUCLEOTIDE SEQUENCE</scope>
    <source>
        <strain evidence="1">1068</strain>
    </source>
</reference>
<accession>A0A9D2FPK5</accession>
<proteinExistence type="predicted"/>
<reference evidence="1" key="2">
    <citation type="submission" date="2021-04" db="EMBL/GenBank/DDBJ databases">
        <authorList>
            <person name="Gilroy R."/>
        </authorList>
    </citation>
    <scope>NUCLEOTIDE SEQUENCE</scope>
    <source>
        <strain evidence="1">1068</strain>
    </source>
</reference>
<evidence type="ECO:0000313" key="2">
    <source>
        <dbReference type="Proteomes" id="UP000824056"/>
    </source>
</evidence>
<dbReference type="Gene3D" id="1.10.3210.10">
    <property type="entry name" value="Hypothetical protein af1432"/>
    <property type="match status" value="1"/>
</dbReference>
<evidence type="ECO:0000313" key="1">
    <source>
        <dbReference type="EMBL" id="HIZ65029.1"/>
    </source>
</evidence>